<feature type="domain" description="MYND-type" evidence="6">
    <location>
        <begin position="48"/>
        <end position="91"/>
    </location>
</feature>
<dbReference type="SUPFAM" id="SSF144232">
    <property type="entry name" value="HIT/MYND zinc finger-like"/>
    <property type="match status" value="1"/>
</dbReference>
<gene>
    <name evidence="7" type="ORF">LTR36_000779</name>
</gene>
<dbReference type="Gene3D" id="6.10.140.2220">
    <property type="match status" value="1"/>
</dbReference>
<organism evidence="7 8">
    <name type="scientific">Oleoguttula mirabilis</name>
    <dbReference type="NCBI Taxonomy" id="1507867"/>
    <lineage>
        <taxon>Eukaryota</taxon>
        <taxon>Fungi</taxon>
        <taxon>Dikarya</taxon>
        <taxon>Ascomycota</taxon>
        <taxon>Pezizomycotina</taxon>
        <taxon>Dothideomycetes</taxon>
        <taxon>Dothideomycetidae</taxon>
        <taxon>Mycosphaerellales</taxon>
        <taxon>Teratosphaeriaceae</taxon>
        <taxon>Oleoguttula</taxon>
    </lineage>
</organism>
<evidence type="ECO:0000313" key="8">
    <source>
        <dbReference type="Proteomes" id="UP001324427"/>
    </source>
</evidence>
<dbReference type="AlphaFoldDB" id="A0AAV9J3R5"/>
<comment type="caution">
    <text evidence="7">The sequence shown here is derived from an EMBL/GenBank/DDBJ whole genome shotgun (WGS) entry which is preliminary data.</text>
</comment>
<sequence>MNQLRDNEVREPAKESSPGPPETVTSASTTSTTDSKSESSSNPTGKHCGNCNKLEEDPERAPLKECNKCHSILYCSRDCQKADFKKHKKDCALLAQAHAQTSGPSRMQVTRAPPKKGGEAQGLHATKTLFILYDVFGFSSQILEGADKLAEHFPVFMPGFFGEQPALLEWMPLGAPEDMVKLDAFTAGPGETGKRVKRIEELRQAFQQMHPEIGSLTSYDAIRVASYAIGKNTPFSACAQSHPGFLGPEIAQQR</sequence>
<dbReference type="InterPro" id="IPR002893">
    <property type="entry name" value="Znf_MYND"/>
</dbReference>
<evidence type="ECO:0000256" key="4">
    <source>
        <dbReference type="PROSITE-ProRule" id="PRU00134"/>
    </source>
</evidence>
<evidence type="ECO:0000313" key="7">
    <source>
        <dbReference type="EMBL" id="KAK4539348.1"/>
    </source>
</evidence>
<feature type="compositionally biased region" description="Low complexity" evidence="5">
    <location>
        <begin position="23"/>
        <end position="44"/>
    </location>
</feature>
<dbReference type="PROSITE" id="PS50865">
    <property type="entry name" value="ZF_MYND_2"/>
    <property type="match status" value="1"/>
</dbReference>
<evidence type="ECO:0000256" key="3">
    <source>
        <dbReference type="ARBA" id="ARBA00022833"/>
    </source>
</evidence>
<keyword evidence="3" id="KW-0862">Zinc</keyword>
<dbReference type="PANTHER" id="PTHR47668">
    <property type="entry name" value="DIENELACTONE HYDROLASE FAMILY PROTEIN (AFU_ORTHOLOGUE AFUA_6G01940)"/>
    <property type="match status" value="1"/>
</dbReference>
<name>A0AAV9J3R5_9PEZI</name>
<dbReference type="GO" id="GO:0008270">
    <property type="term" value="F:zinc ion binding"/>
    <property type="evidence" value="ECO:0007669"/>
    <property type="project" value="UniProtKB-KW"/>
</dbReference>
<accession>A0AAV9J3R5</accession>
<evidence type="ECO:0000256" key="1">
    <source>
        <dbReference type="ARBA" id="ARBA00022723"/>
    </source>
</evidence>
<dbReference type="PANTHER" id="PTHR47668:SF1">
    <property type="entry name" value="DIENELACTONE HYDROLASE DOMAIN-CONTAINING PROTEIN-RELATED"/>
    <property type="match status" value="1"/>
</dbReference>
<feature type="region of interest" description="Disordered" evidence="5">
    <location>
        <begin position="1"/>
        <end position="53"/>
    </location>
</feature>
<feature type="non-terminal residue" evidence="7">
    <location>
        <position position="254"/>
    </location>
</feature>
<dbReference type="Proteomes" id="UP001324427">
    <property type="component" value="Unassembled WGS sequence"/>
</dbReference>
<proteinExistence type="predicted"/>
<keyword evidence="2 4" id="KW-0863">Zinc-finger</keyword>
<evidence type="ECO:0000256" key="2">
    <source>
        <dbReference type="ARBA" id="ARBA00022771"/>
    </source>
</evidence>
<evidence type="ECO:0000259" key="6">
    <source>
        <dbReference type="PROSITE" id="PS50865"/>
    </source>
</evidence>
<evidence type="ECO:0000256" key="5">
    <source>
        <dbReference type="SAM" id="MobiDB-lite"/>
    </source>
</evidence>
<keyword evidence="8" id="KW-1185">Reference proteome</keyword>
<feature type="compositionally biased region" description="Basic and acidic residues" evidence="5">
    <location>
        <begin position="1"/>
        <end position="14"/>
    </location>
</feature>
<protein>
    <recommendedName>
        <fullName evidence="6">MYND-type domain-containing protein</fullName>
    </recommendedName>
</protein>
<keyword evidence="1" id="KW-0479">Metal-binding</keyword>
<reference evidence="7 8" key="1">
    <citation type="submission" date="2021-11" db="EMBL/GenBank/DDBJ databases">
        <title>Black yeast isolated from Biological Soil Crust.</title>
        <authorList>
            <person name="Kurbessoian T."/>
        </authorList>
    </citation>
    <scope>NUCLEOTIDE SEQUENCE [LARGE SCALE GENOMIC DNA]</scope>
    <source>
        <strain evidence="7 8">CCFEE 5522</strain>
    </source>
</reference>
<dbReference type="EMBL" id="JAVFHQ010000100">
    <property type="protein sequence ID" value="KAK4539348.1"/>
    <property type="molecule type" value="Genomic_DNA"/>
</dbReference>
<dbReference type="Pfam" id="PF01753">
    <property type="entry name" value="zf-MYND"/>
    <property type="match status" value="1"/>
</dbReference>